<dbReference type="SMART" id="SM00347">
    <property type="entry name" value="HTH_MARR"/>
    <property type="match status" value="1"/>
</dbReference>
<dbReference type="GO" id="GO:0003677">
    <property type="term" value="F:DNA binding"/>
    <property type="evidence" value="ECO:0007669"/>
    <property type="project" value="UniProtKB-KW"/>
</dbReference>
<organism evidence="2 3">
    <name type="scientific">Motilibacter rhizosphaerae</name>
    <dbReference type="NCBI Taxonomy" id="598652"/>
    <lineage>
        <taxon>Bacteria</taxon>
        <taxon>Bacillati</taxon>
        <taxon>Actinomycetota</taxon>
        <taxon>Actinomycetes</taxon>
        <taxon>Motilibacterales</taxon>
        <taxon>Motilibacteraceae</taxon>
        <taxon>Motilibacter</taxon>
    </lineage>
</organism>
<dbReference type="RefSeq" id="WP_231116076.1">
    <property type="nucleotide sequence ID" value="NZ_SGXD01000001.1"/>
</dbReference>
<sequence>MPHDLSALPTWILSAAASRSHQVIQQRLAQAGVNGYQYRCLTALAAAAQLSQTELGAAASLDGRDVTHTVRALEDRGLVLRVKDPSHGRRQLVSLSPEGREVADALGRVMAEVQEEVFHGLSRDERSTLLRLLERVARA</sequence>
<dbReference type="Gene3D" id="1.10.10.10">
    <property type="entry name" value="Winged helix-like DNA-binding domain superfamily/Winged helix DNA-binding domain"/>
    <property type="match status" value="1"/>
</dbReference>
<evidence type="ECO:0000313" key="3">
    <source>
        <dbReference type="Proteomes" id="UP000293638"/>
    </source>
</evidence>
<dbReference type="GO" id="GO:0003700">
    <property type="term" value="F:DNA-binding transcription factor activity"/>
    <property type="evidence" value="ECO:0007669"/>
    <property type="project" value="InterPro"/>
</dbReference>
<evidence type="ECO:0000259" key="1">
    <source>
        <dbReference type="PROSITE" id="PS50995"/>
    </source>
</evidence>
<feature type="domain" description="HTH marR-type" evidence="1">
    <location>
        <begin position="1"/>
        <end position="138"/>
    </location>
</feature>
<dbReference type="Proteomes" id="UP000293638">
    <property type="component" value="Unassembled WGS sequence"/>
</dbReference>
<reference evidence="2 3" key="1">
    <citation type="submission" date="2019-02" db="EMBL/GenBank/DDBJ databases">
        <title>Genomic Encyclopedia of Type Strains, Phase IV (KMG-IV): sequencing the most valuable type-strain genomes for metagenomic binning, comparative biology and taxonomic classification.</title>
        <authorList>
            <person name="Goeker M."/>
        </authorList>
    </citation>
    <scope>NUCLEOTIDE SEQUENCE [LARGE SCALE GENOMIC DNA]</scope>
    <source>
        <strain evidence="2 3">DSM 45622</strain>
    </source>
</reference>
<dbReference type="PRINTS" id="PR00598">
    <property type="entry name" value="HTHMARR"/>
</dbReference>
<evidence type="ECO:0000313" key="2">
    <source>
        <dbReference type="EMBL" id="RZS91821.1"/>
    </source>
</evidence>
<keyword evidence="2" id="KW-0238">DNA-binding</keyword>
<dbReference type="InterPro" id="IPR000835">
    <property type="entry name" value="HTH_MarR-typ"/>
</dbReference>
<dbReference type="PROSITE" id="PS50995">
    <property type="entry name" value="HTH_MARR_2"/>
    <property type="match status" value="1"/>
</dbReference>
<keyword evidence="3" id="KW-1185">Reference proteome</keyword>
<protein>
    <submittedName>
        <fullName evidence="2">DNA-binding MarR family transcriptional regulator</fullName>
    </submittedName>
</protein>
<dbReference type="InterPro" id="IPR039422">
    <property type="entry name" value="MarR/SlyA-like"/>
</dbReference>
<dbReference type="GO" id="GO:0006950">
    <property type="term" value="P:response to stress"/>
    <property type="evidence" value="ECO:0007669"/>
    <property type="project" value="TreeGrafter"/>
</dbReference>
<name>A0A4Q7NWV8_9ACTN</name>
<dbReference type="Pfam" id="PF12802">
    <property type="entry name" value="MarR_2"/>
    <property type="match status" value="1"/>
</dbReference>
<accession>A0A4Q7NWV8</accession>
<dbReference type="PANTHER" id="PTHR33164:SF95">
    <property type="entry name" value="TRANSCRIPTIONAL REGULATOR"/>
    <property type="match status" value="1"/>
</dbReference>
<dbReference type="InterPro" id="IPR036388">
    <property type="entry name" value="WH-like_DNA-bd_sf"/>
</dbReference>
<dbReference type="InterPro" id="IPR036390">
    <property type="entry name" value="WH_DNA-bd_sf"/>
</dbReference>
<dbReference type="AlphaFoldDB" id="A0A4Q7NWV8"/>
<gene>
    <name evidence="2" type="ORF">EV189_1073</name>
</gene>
<comment type="caution">
    <text evidence="2">The sequence shown here is derived from an EMBL/GenBank/DDBJ whole genome shotgun (WGS) entry which is preliminary data.</text>
</comment>
<dbReference type="EMBL" id="SGXD01000001">
    <property type="protein sequence ID" value="RZS91821.1"/>
    <property type="molecule type" value="Genomic_DNA"/>
</dbReference>
<dbReference type="SUPFAM" id="SSF46785">
    <property type="entry name" value="Winged helix' DNA-binding domain"/>
    <property type="match status" value="1"/>
</dbReference>
<proteinExistence type="predicted"/>
<dbReference type="PANTHER" id="PTHR33164">
    <property type="entry name" value="TRANSCRIPTIONAL REGULATOR, MARR FAMILY"/>
    <property type="match status" value="1"/>
</dbReference>